<gene>
    <name evidence="1" type="ORF">S03H2_12763</name>
</gene>
<sequence length="197" mass="22795">MRYIEHIVEPDRLLLSWQAKSERLRMLVAELIRNDNDADLVYLKDSEEFSKAQNWGFEKYPGFDTEKEVHENVLGSFMKRLPPRSRGDFSRFLDALRIKPEAKDEISDFALLGYSGAKLPDDDFTVIHPFENASPPFELLLPVRGYQYYQEQLPLTKLSEDMQADFEAEPDNEFDPEAIKIIINHVIAGYVSGSCSW</sequence>
<reference evidence="1" key="1">
    <citation type="journal article" date="2014" name="Front. Microbiol.">
        <title>High frequency of phylogenetically diverse reductive dehalogenase-homologous genes in deep subseafloor sedimentary metagenomes.</title>
        <authorList>
            <person name="Kawai M."/>
            <person name="Futagami T."/>
            <person name="Toyoda A."/>
            <person name="Takaki Y."/>
            <person name="Nishi S."/>
            <person name="Hori S."/>
            <person name="Arai W."/>
            <person name="Tsubouchi T."/>
            <person name="Morono Y."/>
            <person name="Uchiyama I."/>
            <person name="Ito T."/>
            <person name="Fujiyama A."/>
            <person name="Inagaki F."/>
            <person name="Takami H."/>
        </authorList>
    </citation>
    <scope>NUCLEOTIDE SEQUENCE</scope>
    <source>
        <strain evidence="1">Expedition CK06-06</strain>
    </source>
</reference>
<comment type="caution">
    <text evidence="1">The sequence shown here is derived from an EMBL/GenBank/DDBJ whole genome shotgun (WGS) entry which is preliminary data.</text>
</comment>
<proteinExistence type="predicted"/>
<dbReference type="AlphaFoldDB" id="X1FQU3"/>
<dbReference type="Gene3D" id="3.30.70.2330">
    <property type="match status" value="1"/>
</dbReference>
<organism evidence="1">
    <name type="scientific">marine sediment metagenome</name>
    <dbReference type="NCBI Taxonomy" id="412755"/>
    <lineage>
        <taxon>unclassified sequences</taxon>
        <taxon>metagenomes</taxon>
        <taxon>ecological metagenomes</taxon>
    </lineage>
</organism>
<evidence type="ECO:0000313" key="1">
    <source>
        <dbReference type="EMBL" id="GAH47357.1"/>
    </source>
</evidence>
<protein>
    <submittedName>
        <fullName evidence="1">Uncharacterized protein</fullName>
    </submittedName>
</protein>
<name>X1FQU3_9ZZZZ</name>
<dbReference type="EMBL" id="BARU01006486">
    <property type="protein sequence ID" value="GAH47357.1"/>
    <property type="molecule type" value="Genomic_DNA"/>
</dbReference>
<accession>X1FQU3</accession>